<gene>
    <name evidence="1" type="ORF">HNR36_003007</name>
</gene>
<dbReference type="EMBL" id="JACHGZ010000078">
    <property type="protein sequence ID" value="MBB5150578.1"/>
    <property type="molecule type" value="Genomic_DNA"/>
</dbReference>
<dbReference type="AlphaFoldDB" id="A0A840Q283"/>
<organism evidence="1 2">
    <name type="scientific">Ureibacillus thermosphaericus</name>
    <dbReference type="NCBI Taxonomy" id="51173"/>
    <lineage>
        <taxon>Bacteria</taxon>
        <taxon>Bacillati</taxon>
        <taxon>Bacillota</taxon>
        <taxon>Bacilli</taxon>
        <taxon>Bacillales</taxon>
        <taxon>Caryophanaceae</taxon>
        <taxon>Ureibacillus</taxon>
    </lineage>
</organism>
<proteinExistence type="predicted"/>
<name>A0A840Q283_URETH</name>
<keyword evidence="2" id="KW-1185">Reference proteome</keyword>
<sequence length="76" mass="9143">MSHHYSIRNLLNIKDKNITFDENFCAEELIKGVQSKVFYGQLTYQPKVFLASRKCMKWQLKMHTYTCQIPWLTLRD</sequence>
<accession>A0A840Q283</accession>
<dbReference type="Proteomes" id="UP000557217">
    <property type="component" value="Unassembled WGS sequence"/>
</dbReference>
<protein>
    <submittedName>
        <fullName evidence="1">Uncharacterized protein</fullName>
    </submittedName>
</protein>
<evidence type="ECO:0000313" key="1">
    <source>
        <dbReference type="EMBL" id="MBB5150578.1"/>
    </source>
</evidence>
<dbReference type="RefSeq" id="WP_168412886.1">
    <property type="nucleotide sequence ID" value="NZ_JAAXPW010000074.1"/>
</dbReference>
<evidence type="ECO:0000313" key="2">
    <source>
        <dbReference type="Proteomes" id="UP000557217"/>
    </source>
</evidence>
<comment type="caution">
    <text evidence="1">The sequence shown here is derived from an EMBL/GenBank/DDBJ whole genome shotgun (WGS) entry which is preliminary data.</text>
</comment>
<reference evidence="1 2" key="1">
    <citation type="submission" date="2020-08" db="EMBL/GenBank/DDBJ databases">
        <title>Genomic Encyclopedia of Type Strains, Phase IV (KMG-IV): sequencing the most valuable type-strain genomes for metagenomic binning, comparative biology and taxonomic classification.</title>
        <authorList>
            <person name="Goeker M."/>
        </authorList>
    </citation>
    <scope>NUCLEOTIDE SEQUENCE [LARGE SCALE GENOMIC DNA]</scope>
    <source>
        <strain evidence="1 2">DSM 10633</strain>
    </source>
</reference>